<dbReference type="PANTHER" id="PTHR46696">
    <property type="entry name" value="P450, PUTATIVE (EUROFUNG)-RELATED"/>
    <property type="match status" value="1"/>
</dbReference>
<dbReference type="InterPro" id="IPR036396">
    <property type="entry name" value="Cyt_P450_sf"/>
</dbReference>
<keyword evidence="4" id="KW-0560">Oxidoreductase</keyword>
<keyword evidence="2" id="KW-0349">Heme</keyword>
<keyword evidence="5" id="KW-0408">Iron</keyword>
<comment type="caution">
    <text evidence="7">The sequence shown here is derived from an EMBL/GenBank/DDBJ whole genome shotgun (WGS) entry which is preliminary data.</text>
</comment>
<keyword evidence="3" id="KW-0479">Metal-binding</keyword>
<evidence type="ECO:0000256" key="1">
    <source>
        <dbReference type="ARBA" id="ARBA00010617"/>
    </source>
</evidence>
<dbReference type="AlphaFoldDB" id="A0A6A8LCD9"/>
<name>A0A6A8LCD9_BACVE</name>
<dbReference type="GO" id="GO:0016705">
    <property type="term" value="F:oxidoreductase activity, acting on paired donors, with incorporation or reduction of molecular oxygen"/>
    <property type="evidence" value="ECO:0007669"/>
    <property type="project" value="InterPro"/>
</dbReference>
<dbReference type="InterPro" id="IPR002397">
    <property type="entry name" value="Cyt_P450_B"/>
</dbReference>
<dbReference type="FunFam" id="1.10.630.10:FF:000018">
    <property type="entry name" value="Cytochrome P450 monooxygenase"/>
    <property type="match status" value="1"/>
</dbReference>
<dbReference type="InterPro" id="IPR001128">
    <property type="entry name" value="Cyt_P450"/>
</dbReference>
<dbReference type="SMR" id="A0A6A8LCD9"/>
<protein>
    <submittedName>
        <fullName evidence="7">Cytochrome P450</fullName>
    </submittedName>
</protein>
<dbReference type="Pfam" id="PF00067">
    <property type="entry name" value="p450"/>
    <property type="match status" value="1"/>
</dbReference>
<dbReference type="GO" id="GO:0004497">
    <property type="term" value="F:monooxygenase activity"/>
    <property type="evidence" value="ECO:0007669"/>
    <property type="project" value="UniProtKB-KW"/>
</dbReference>
<reference evidence="7" key="1">
    <citation type="submission" date="2019-11" db="EMBL/GenBank/DDBJ databases">
        <title>Draft Genome Sequence of Plant Growth-Promoting Rhizosphere-Associated Bacteria.</title>
        <authorList>
            <person name="Vasilyev I.Y."/>
            <person name="Radchenko V."/>
            <person name="Ilnitskaya E.V."/>
        </authorList>
    </citation>
    <scope>NUCLEOTIDE SEQUENCE</scope>
    <source>
        <strain evidence="7">VRA_517_n</strain>
    </source>
</reference>
<evidence type="ECO:0000313" key="7">
    <source>
        <dbReference type="EMBL" id="MSE01314.1"/>
    </source>
</evidence>
<organism evidence="7">
    <name type="scientific">Bacillus velezensis</name>
    <dbReference type="NCBI Taxonomy" id="492670"/>
    <lineage>
        <taxon>Bacteria</taxon>
        <taxon>Bacillati</taxon>
        <taxon>Bacillota</taxon>
        <taxon>Bacilli</taxon>
        <taxon>Bacillales</taxon>
        <taxon>Bacillaceae</taxon>
        <taxon>Bacillus</taxon>
        <taxon>Bacillus amyloliquefaciens group</taxon>
    </lineage>
</organism>
<comment type="similarity">
    <text evidence="1">Belongs to the cytochrome P450 family.</text>
</comment>
<evidence type="ECO:0000256" key="6">
    <source>
        <dbReference type="ARBA" id="ARBA00023033"/>
    </source>
</evidence>
<sequence>MTAGLSTAHPSLHADSDFWNDPYPFYEKLRAIDPVYKGTVLKHPGWYVTGYKEAAAILKDTRFKNRVPFPEASTKYQNLSHIQHDMLLFKNQSDHKRMRMLIGKEFTAKTAESLRPCIKETVHDLLDQIQNKKNADLVSEFAFPLASLIIAEILGVPKEERYQFRQWTADVIQAIDLTRSRKMLVRASDTAGRLTAYFRDLIHERKAHPQEDLISRFIMGEQLSKDEVLATCILLVIAGHETTVNLMSNGVFTLLKHPEQLSALRENPSLIETAVEECLRYDSPAQLTARTASEDCEINGKTIKKGEQVYILLGAANRDPSIFDQPHKMDIQRKPNPHLAFGKNAHFCIGSSLARIEAQIAILTLFERMPKLRLAAHRLEYRKLIGFRSLKELPVVLG</sequence>
<dbReference type="GO" id="GO:0020037">
    <property type="term" value="F:heme binding"/>
    <property type="evidence" value="ECO:0007669"/>
    <property type="project" value="InterPro"/>
</dbReference>
<dbReference type="PANTHER" id="PTHR46696:SF4">
    <property type="entry name" value="BIOTIN BIOSYNTHESIS CYTOCHROME P450"/>
    <property type="match status" value="1"/>
</dbReference>
<proteinExistence type="inferred from homology"/>
<dbReference type="RefSeq" id="WP_014305101.1">
    <property type="nucleotide sequence ID" value="NZ_BPWC01000002.1"/>
</dbReference>
<dbReference type="GO" id="GO:0005506">
    <property type="term" value="F:iron ion binding"/>
    <property type="evidence" value="ECO:0007669"/>
    <property type="project" value="InterPro"/>
</dbReference>
<evidence type="ECO:0000256" key="4">
    <source>
        <dbReference type="ARBA" id="ARBA00023002"/>
    </source>
</evidence>
<dbReference type="EMBL" id="WKKV01000002">
    <property type="protein sequence ID" value="MSE01314.1"/>
    <property type="molecule type" value="Genomic_DNA"/>
</dbReference>
<keyword evidence="6" id="KW-0503">Monooxygenase</keyword>
<dbReference type="PRINTS" id="PR00359">
    <property type="entry name" value="BP450"/>
</dbReference>
<evidence type="ECO:0000256" key="5">
    <source>
        <dbReference type="ARBA" id="ARBA00023004"/>
    </source>
</evidence>
<accession>A0A6A8LCD9</accession>
<gene>
    <name evidence="7" type="ORF">GKC39_04485</name>
</gene>
<evidence type="ECO:0000256" key="2">
    <source>
        <dbReference type="ARBA" id="ARBA00022617"/>
    </source>
</evidence>
<dbReference type="Gene3D" id="1.10.630.10">
    <property type="entry name" value="Cytochrome P450"/>
    <property type="match status" value="1"/>
</dbReference>
<dbReference type="CDD" id="cd20625">
    <property type="entry name" value="CYP164-like"/>
    <property type="match status" value="1"/>
</dbReference>
<dbReference type="SUPFAM" id="SSF48264">
    <property type="entry name" value="Cytochrome P450"/>
    <property type="match status" value="1"/>
</dbReference>
<evidence type="ECO:0000256" key="3">
    <source>
        <dbReference type="ARBA" id="ARBA00022723"/>
    </source>
</evidence>